<dbReference type="Proteomes" id="UP001189624">
    <property type="component" value="Chromosome 4"/>
</dbReference>
<protein>
    <submittedName>
        <fullName evidence="1">Uncharacterized protein</fullName>
    </submittedName>
</protein>
<dbReference type="Gramene" id="rna-AYBTSS11_LOCUS15235">
    <property type="protein sequence ID" value="CAJ1952319.1"/>
    <property type="gene ID" value="gene-AYBTSS11_LOCUS15235"/>
</dbReference>
<keyword evidence="2" id="KW-1185">Reference proteome</keyword>
<name>A0AA86SCX7_9FABA</name>
<proteinExistence type="predicted"/>
<sequence length="76" mass="8377">MCAIAGFIRLTFISDHPQLNHAANSKSTSASFQLLFPLILLSASRRNDGRLKEAWRFVMTHHDRNAEAAGHGVDSA</sequence>
<gene>
    <name evidence="1" type="ORF">AYBTSS11_LOCUS15235</name>
</gene>
<evidence type="ECO:0000313" key="2">
    <source>
        <dbReference type="Proteomes" id="UP001189624"/>
    </source>
</evidence>
<evidence type="ECO:0000313" key="1">
    <source>
        <dbReference type="EMBL" id="CAJ1952319.1"/>
    </source>
</evidence>
<organism evidence="1 2">
    <name type="scientific">Sphenostylis stenocarpa</name>
    <dbReference type="NCBI Taxonomy" id="92480"/>
    <lineage>
        <taxon>Eukaryota</taxon>
        <taxon>Viridiplantae</taxon>
        <taxon>Streptophyta</taxon>
        <taxon>Embryophyta</taxon>
        <taxon>Tracheophyta</taxon>
        <taxon>Spermatophyta</taxon>
        <taxon>Magnoliopsida</taxon>
        <taxon>eudicotyledons</taxon>
        <taxon>Gunneridae</taxon>
        <taxon>Pentapetalae</taxon>
        <taxon>rosids</taxon>
        <taxon>fabids</taxon>
        <taxon>Fabales</taxon>
        <taxon>Fabaceae</taxon>
        <taxon>Papilionoideae</taxon>
        <taxon>50 kb inversion clade</taxon>
        <taxon>NPAAA clade</taxon>
        <taxon>indigoferoid/millettioid clade</taxon>
        <taxon>Phaseoleae</taxon>
        <taxon>Sphenostylis</taxon>
    </lineage>
</organism>
<accession>A0AA86SCX7</accession>
<reference evidence="1" key="1">
    <citation type="submission" date="2023-10" db="EMBL/GenBank/DDBJ databases">
        <authorList>
            <person name="Domelevo Entfellner J.-B."/>
        </authorList>
    </citation>
    <scope>NUCLEOTIDE SEQUENCE</scope>
</reference>
<dbReference type="AlphaFoldDB" id="A0AA86SCX7"/>
<dbReference type="EMBL" id="OY731401">
    <property type="protein sequence ID" value="CAJ1952319.1"/>
    <property type="molecule type" value="Genomic_DNA"/>
</dbReference>